<name>C6XNE6_HIRBI</name>
<dbReference type="Pfam" id="PF04447">
    <property type="entry name" value="dATP-dGTP_PPHyd"/>
    <property type="match status" value="1"/>
</dbReference>
<dbReference type="RefSeq" id="WP_015828240.1">
    <property type="nucleotide sequence ID" value="NC_012982.1"/>
</dbReference>
<dbReference type="STRING" id="582402.Hbal_2410"/>
<dbReference type="OrthoDB" id="7359409at2"/>
<keyword evidence="3" id="KW-1185">Reference proteome</keyword>
<gene>
    <name evidence="2" type="ordered locus">Hbal_2410</name>
</gene>
<evidence type="ECO:0000313" key="3">
    <source>
        <dbReference type="Proteomes" id="UP000002745"/>
    </source>
</evidence>
<dbReference type="Proteomes" id="UP000002745">
    <property type="component" value="Chromosome"/>
</dbReference>
<evidence type="ECO:0000259" key="1">
    <source>
        <dbReference type="Pfam" id="PF04447"/>
    </source>
</evidence>
<accession>C6XNE6</accession>
<dbReference type="SUPFAM" id="SSF101386">
    <property type="entry name" value="all-alpha NTP pyrophosphatases"/>
    <property type="match status" value="1"/>
</dbReference>
<dbReference type="InterPro" id="IPR007538">
    <property type="entry name" value="dATP/dGTP_dipphydrolase_MazZ"/>
</dbReference>
<reference evidence="3" key="1">
    <citation type="journal article" date="2011" name="J. Bacteriol.">
        <title>Genome sequences of eight morphologically diverse alphaproteobacteria.</title>
        <authorList>
            <consortium name="US DOE Joint Genome Institute"/>
            <person name="Brown P.J."/>
            <person name="Kysela D.T."/>
            <person name="Buechlein A."/>
            <person name="Hemmerich C."/>
            <person name="Brun Y.V."/>
        </authorList>
    </citation>
    <scope>NUCLEOTIDE SEQUENCE [LARGE SCALE GENOMIC DNA]</scope>
    <source>
        <strain evidence="3">ATCC 49814 / DSM 5838 / IFAM 1418</strain>
    </source>
</reference>
<organism evidence="2 3">
    <name type="scientific">Hirschia baltica (strain ATCC 49814 / DSM 5838 / IFAM 1418)</name>
    <dbReference type="NCBI Taxonomy" id="582402"/>
    <lineage>
        <taxon>Bacteria</taxon>
        <taxon>Pseudomonadati</taxon>
        <taxon>Pseudomonadota</taxon>
        <taxon>Alphaproteobacteria</taxon>
        <taxon>Hyphomonadales</taxon>
        <taxon>Hyphomonadaceae</taxon>
        <taxon>Hirschia</taxon>
    </lineage>
</organism>
<dbReference type="HOGENOM" id="CLU_2342919_0_0_5"/>
<dbReference type="Gene3D" id="1.10.287.1080">
    <property type="entry name" value="MazG-like"/>
    <property type="match status" value="1"/>
</dbReference>
<feature type="domain" description="dATP/dGTP diphosphohydrolase MazZ" evidence="1">
    <location>
        <begin position="11"/>
        <end position="91"/>
    </location>
</feature>
<keyword evidence="2" id="KW-0378">Hydrolase</keyword>
<dbReference type="CDD" id="cd11539">
    <property type="entry name" value="NTP-PPase_u2"/>
    <property type="match status" value="1"/>
</dbReference>
<dbReference type="GO" id="GO:0016787">
    <property type="term" value="F:hydrolase activity"/>
    <property type="evidence" value="ECO:0007669"/>
    <property type="project" value="UniProtKB-KW"/>
</dbReference>
<proteinExistence type="predicted"/>
<dbReference type="eggNOG" id="COG1694">
    <property type="taxonomic scope" value="Bacteria"/>
</dbReference>
<evidence type="ECO:0000313" key="2">
    <source>
        <dbReference type="EMBL" id="ACT60090.1"/>
    </source>
</evidence>
<dbReference type="KEGG" id="hba:Hbal_2410"/>
<sequence length="97" mass="10682">MTETSKSILVWGDETFGKVQNPVALVKRAAEEMDELIEALENGDTEEAGKEAADVTILLHRLMGTLNKELADEVDNKMKINRNRTWNSIGDGTGGHI</sequence>
<dbReference type="EMBL" id="CP001678">
    <property type="protein sequence ID" value="ACT60090.1"/>
    <property type="molecule type" value="Genomic_DNA"/>
</dbReference>
<protein>
    <submittedName>
        <fullName evidence="2">MazG nucleotide pyrophosphohydrolase</fullName>
    </submittedName>
</protein>
<dbReference type="AlphaFoldDB" id="C6XNE6"/>